<comment type="caution">
    <text evidence="10">The sequence shown here is derived from an EMBL/GenBank/DDBJ whole genome shotgun (WGS) entry which is preliminary data.</text>
</comment>
<evidence type="ECO:0000256" key="2">
    <source>
        <dbReference type="ARBA" id="ARBA00022448"/>
    </source>
</evidence>
<keyword evidence="11" id="KW-1185">Reference proteome</keyword>
<keyword evidence="4" id="KW-0999">Mitochondrion inner membrane</keyword>
<dbReference type="AlphaFoldDB" id="A0A8J2JYN8"/>
<evidence type="ECO:0000256" key="5">
    <source>
        <dbReference type="ARBA" id="ARBA00022989"/>
    </source>
</evidence>
<dbReference type="PANTHER" id="PTHR45829">
    <property type="entry name" value="MITOCHONDRIAL CARRIER PROTEIN RIM2"/>
    <property type="match status" value="1"/>
</dbReference>
<dbReference type="OrthoDB" id="269120at2759"/>
<evidence type="ECO:0000256" key="4">
    <source>
        <dbReference type="ARBA" id="ARBA00022792"/>
    </source>
</evidence>
<evidence type="ECO:0000256" key="8">
    <source>
        <dbReference type="RuleBase" id="RU000488"/>
    </source>
</evidence>
<dbReference type="Proteomes" id="UP000708208">
    <property type="component" value="Unassembled WGS sequence"/>
</dbReference>
<gene>
    <name evidence="10" type="ORF">AFUS01_LOCUS15428</name>
</gene>
<name>A0A8J2JYN8_9HEXA</name>
<reference evidence="10" key="1">
    <citation type="submission" date="2021-06" db="EMBL/GenBank/DDBJ databases">
        <authorList>
            <person name="Hodson N. C."/>
            <person name="Mongue J. A."/>
            <person name="Jaron S. K."/>
        </authorList>
    </citation>
    <scope>NUCLEOTIDE SEQUENCE</scope>
</reference>
<dbReference type="GO" id="GO:1990519">
    <property type="term" value="P:pyrimidine nucleotide import into mitochondrion"/>
    <property type="evidence" value="ECO:0007669"/>
    <property type="project" value="TreeGrafter"/>
</dbReference>
<feature type="region of interest" description="Disordered" evidence="9">
    <location>
        <begin position="38"/>
        <end position="69"/>
    </location>
</feature>
<dbReference type="InterPro" id="IPR018108">
    <property type="entry name" value="MCP_transmembrane"/>
</dbReference>
<dbReference type="PANTHER" id="PTHR45829:SF4">
    <property type="entry name" value="MITOCHONDRIAL CARRIER PROTEIN RIM2"/>
    <property type="match status" value="1"/>
</dbReference>
<dbReference type="InterPro" id="IPR049562">
    <property type="entry name" value="SLC25A33/36-like"/>
</dbReference>
<keyword evidence="2 8" id="KW-0813">Transport</keyword>
<keyword evidence="7 8" id="KW-0812">Transmembrane</keyword>
<comment type="similarity">
    <text evidence="8">Belongs to the mitochondrial carrier (TC 2.A.29) family.</text>
</comment>
<keyword evidence="3" id="KW-0677">Repeat</keyword>
<evidence type="ECO:0000256" key="1">
    <source>
        <dbReference type="ARBA" id="ARBA00004448"/>
    </source>
</evidence>
<keyword evidence="7" id="KW-0472">Membrane</keyword>
<evidence type="ECO:0000313" key="11">
    <source>
        <dbReference type="Proteomes" id="UP000708208"/>
    </source>
</evidence>
<comment type="subcellular location">
    <subcellularLocation>
        <location evidence="1">Mitochondrion inner membrane</location>
        <topology evidence="1">Multi-pass membrane protein</topology>
    </subcellularLocation>
</comment>
<keyword evidence="5" id="KW-1133">Transmembrane helix</keyword>
<sequence length="172" mass="17877">MFQRDTLIHLVSGGIAGTAGAVVTCPLEVVKTRLQSSNPTFGHGPFSGKGSLGPASTFSPVNSRAPGSSRNLSTCVSCGRSAQILSVAHHSTPPPPAPATPRIGLGECLRLIYQKEGPQALFKGLGPNLVGVAPSRAIYFCSYSQAKKTFNQIFPTEAPIVHICSAATAVFD</sequence>
<dbReference type="GO" id="GO:0015218">
    <property type="term" value="F:pyrimidine nucleotide transmembrane transporter activity"/>
    <property type="evidence" value="ECO:0007669"/>
    <property type="project" value="InterPro"/>
</dbReference>
<accession>A0A8J2JYN8</accession>
<dbReference type="PROSITE" id="PS50920">
    <property type="entry name" value="SOLCAR"/>
    <property type="match status" value="1"/>
</dbReference>
<evidence type="ECO:0000256" key="3">
    <source>
        <dbReference type="ARBA" id="ARBA00022737"/>
    </source>
</evidence>
<proteinExistence type="inferred from homology"/>
<dbReference type="Pfam" id="PF00153">
    <property type="entry name" value="Mito_carr"/>
    <property type="match status" value="2"/>
</dbReference>
<dbReference type="GO" id="GO:0005743">
    <property type="term" value="C:mitochondrial inner membrane"/>
    <property type="evidence" value="ECO:0007669"/>
    <property type="project" value="UniProtKB-SubCell"/>
</dbReference>
<keyword evidence="6" id="KW-0496">Mitochondrion</keyword>
<evidence type="ECO:0000313" key="10">
    <source>
        <dbReference type="EMBL" id="CAG7726519.1"/>
    </source>
</evidence>
<dbReference type="EMBL" id="CAJVCH010136620">
    <property type="protein sequence ID" value="CAG7726519.1"/>
    <property type="molecule type" value="Genomic_DNA"/>
</dbReference>
<organism evidence="10 11">
    <name type="scientific">Allacma fusca</name>
    <dbReference type="NCBI Taxonomy" id="39272"/>
    <lineage>
        <taxon>Eukaryota</taxon>
        <taxon>Metazoa</taxon>
        <taxon>Ecdysozoa</taxon>
        <taxon>Arthropoda</taxon>
        <taxon>Hexapoda</taxon>
        <taxon>Collembola</taxon>
        <taxon>Symphypleona</taxon>
        <taxon>Sminthuridae</taxon>
        <taxon>Allacma</taxon>
    </lineage>
</organism>
<protein>
    <submittedName>
        <fullName evidence="10">Uncharacterized protein</fullName>
    </submittedName>
</protein>
<feature type="compositionally biased region" description="Polar residues" evidence="9">
    <location>
        <begin position="54"/>
        <end position="69"/>
    </location>
</feature>
<feature type="repeat" description="Solcar" evidence="7">
    <location>
        <begin position="4"/>
        <end position="149"/>
    </location>
</feature>
<evidence type="ECO:0000256" key="6">
    <source>
        <dbReference type="ARBA" id="ARBA00023128"/>
    </source>
</evidence>
<evidence type="ECO:0000256" key="7">
    <source>
        <dbReference type="PROSITE-ProRule" id="PRU00282"/>
    </source>
</evidence>
<evidence type="ECO:0000256" key="9">
    <source>
        <dbReference type="SAM" id="MobiDB-lite"/>
    </source>
</evidence>